<evidence type="ECO:0000256" key="6">
    <source>
        <dbReference type="ARBA" id="ARBA00022989"/>
    </source>
</evidence>
<evidence type="ECO:0000256" key="1">
    <source>
        <dbReference type="ARBA" id="ARBA00004429"/>
    </source>
</evidence>
<evidence type="ECO:0000256" key="2">
    <source>
        <dbReference type="ARBA" id="ARBA00010072"/>
    </source>
</evidence>
<evidence type="ECO:0000256" key="5">
    <source>
        <dbReference type="ARBA" id="ARBA00022692"/>
    </source>
</evidence>
<name>A0A6L5K1T5_RHOTE</name>
<protein>
    <submittedName>
        <fullName evidence="10">ABC transporter permease subunit</fullName>
    </submittedName>
</protein>
<organism evidence="10 11">
    <name type="scientific">Rhodocyclus tenuis</name>
    <name type="common">Rhodospirillum tenue</name>
    <dbReference type="NCBI Taxonomy" id="1066"/>
    <lineage>
        <taxon>Bacteria</taxon>
        <taxon>Pseudomonadati</taxon>
        <taxon>Pseudomonadota</taxon>
        <taxon>Betaproteobacteria</taxon>
        <taxon>Rhodocyclales</taxon>
        <taxon>Rhodocyclaceae</taxon>
        <taxon>Rhodocyclus</taxon>
    </lineage>
</organism>
<gene>
    <name evidence="10" type="ORF">GHK24_11965</name>
</gene>
<reference evidence="10 11" key="1">
    <citation type="submission" date="2019-10" db="EMBL/GenBank/DDBJ databases">
        <title>Whole-genome sequence of the purple nonsulfur photosynthetic bacterium Rhodocyclus tenuis.</title>
        <authorList>
            <person name="Kyndt J.A."/>
            <person name="Meyer T.E."/>
        </authorList>
    </citation>
    <scope>NUCLEOTIDE SEQUENCE [LARGE SCALE GENOMIC DNA]</scope>
    <source>
        <strain evidence="10 11">DSM 110</strain>
    </source>
</reference>
<dbReference type="Proteomes" id="UP000480275">
    <property type="component" value="Unassembled WGS sequence"/>
</dbReference>
<keyword evidence="5 8" id="KW-0812">Transmembrane</keyword>
<dbReference type="InterPro" id="IPR000515">
    <property type="entry name" value="MetI-like"/>
</dbReference>
<dbReference type="PROSITE" id="PS50928">
    <property type="entry name" value="ABC_TM1"/>
    <property type="match status" value="1"/>
</dbReference>
<dbReference type="InterPro" id="IPR010065">
    <property type="entry name" value="AA_ABC_transptr_permease_3TM"/>
</dbReference>
<proteinExistence type="inferred from homology"/>
<evidence type="ECO:0000256" key="7">
    <source>
        <dbReference type="ARBA" id="ARBA00023136"/>
    </source>
</evidence>
<keyword evidence="4" id="KW-1003">Cell membrane</keyword>
<evidence type="ECO:0000313" key="11">
    <source>
        <dbReference type="Proteomes" id="UP000480275"/>
    </source>
</evidence>
<evidence type="ECO:0000313" key="10">
    <source>
        <dbReference type="EMBL" id="MQY52488.1"/>
    </source>
</evidence>
<feature type="transmembrane region" description="Helical" evidence="8">
    <location>
        <begin position="31"/>
        <end position="53"/>
    </location>
</feature>
<keyword evidence="7 8" id="KW-0472">Membrane</keyword>
<dbReference type="NCBIfam" id="TIGR01726">
    <property type="entry name" value="HEQRo_perm_3TM"/>
    <property type="match status" value="1"/>
</dbReference>
<dbReference type="SUPFAM" id="SSF161098">
    <property type="entry name" value="MetI-like"/>
    <property type="match status" value="1"/>
</dbReference>
<keyword evidence="3 8" id="KW-0813">Transport</keyword>
<accession>A0A6L5K1T5</accession>
<dbReference type="OrthoDB" id="6534575at2"/>
<dbReference type="CDD" id="cd06261">
    <property type="entry name" value="TM_PBP2"/>
    <property type="match status" value="1"/>
</dbReference>
<dbReference type="PANTHER" id="PTHR30614:SF42">
    <property type="entry name" value="GLUTAMATE_ASPARTATE IMPORT PERMEASE PROTEIN GLTJ"/>
    <property type="match status" value="1"/>
</dbReference>
<comment type="subcellular location">
    <subcellularLocation>
        <location evidence="1">Cell inner membrane</location>
        <topology evidence="1">Multi-pass membrane protein</topology>
    </subcellularLocation>
    <subcellularLocation>
        <location evidence="8">Cell membrane</location>
        <topology evidence="8">Multi-pass membrane protein</topology>
    </subcellularLocation>
</comment>
<feature type="domain" description="ABC transmembrane type-1" evidence="9">
    <location>
        <begin position="29"/>
        <end position="229"/>
    </location>
</feature>
<dbReference type="GO" id="GO:0022857">
    <property type="term" value="F:transmembrane transporter activity"/>
    <property type="evidence" value="ECO:0007669"/>
    <property type="project" value="InterPro"/>
</dbReference>
<sequence length="247" mass="27645">MAYNWNWAIFLSETPSGESTYLGWLLTGLQWTVTLSLSAWIIALTVGSLFGVLRTVPNRWLSMLAAAYVETFRNVPLLVQLFLWYFVLPELLPRGMGDAFKQLNPLMQQYIAATLCLGLFTGARVSEQVRSGIGALPRGQRNAALALGLTLPQAYRHVMLPMAFRLVIPPLTSEFLNIFKNSAVATTIGLIELSRQAQQLVDYTAQPYEAFIAVTLMYVMINVTVMFFMRRLEQKVRVPGYLGGNPS</sequence>
<dbReference type="InterPro" id="IPR035906">
    <property type="entry name" value="MetI-like_sf"/>
</dbReference>
<comment type="similarity">
    <text evidence="2">Belongs to the binding-protein-dependent transport system permease family. HisMQ subfamily.</text>
</comment>
<dbReference type="Pfam" id="PF00528">
    <property type="entry name" value="BPD_transp_1"/>
    <property type="match status" value="1"/>
</dbReference>
<dbReference type="Gene3D" id="1.10.3720.10">
    <property type="entry name" value="MetI-like"/>
    <property type="match status" value="1"/>
</dbReference>
<evidence type="ECO:0000256" key="8">
    <source>
        <dbReference type="RuleBase" id="RU363032"/>
    </source>
</evidence>
<dbReference type="EMBL" id="WIXJ01000011">
    <property type="protein sequence ID" value="MQY52488.1"/>
    <property type="molecule type" value="Genomic_DNA"/>
</dbReference>
<feature type="transmembrane region" description="Helical" evidence="8">
    <location>
        <begin position="210"/>
        <end position="229"/>
    </location>
</feature>
<comment type="caution">
    <text evidence="10">The sequence shown here is derived from an EMBL/GenBank/DDBJ whole genome shotgun (WGS) entry which is preliminary data.</text>
</comment>
<evidence type="ECO:0000256" key="3">
    <source>
        <dbReference type="ARBA" id="ARBA00022448"/>
    </source>
</evidence>
<keyword evidence="6 8" id="KW-1133">Transmembrane helix</keyword>
<feature type="transmembrane region" description="Helical" evidence="8">
    <location>
        <begin position="65"/>
        <end position="87"/>
    </location>
</feature>
<dbReference type="AlphaFoldDB" id="A0A6L5K1T5"/>
<evidence type="ECO:0000256" key="4">
    <source>
        <dbReference type="ARBA" id="ARBA00022475"/>
    </source>
</evidence>
<dbReference type="InterPro" id="IPR043429">
    <property type="entry name" value="ArtM/GltK/GlnP/TcyL/YhdX-like"/>
</dbReference>
<dbReference type="GO" id="GO:0043190">
    <property type="term" value="C:ATP-binding cassette (ABC) transporter complex"/>
    <property type="evidence" value="ECO:0007669"/>
    <property type="project" value="InterPro"/>
</dbReference>
<evidence type="ECO:0000259" key="9">
    <source>
        <dbReference type="PROSITE" id="PS50928"/>
    </source>
</evidence>
<dbReference type="GO" id="GO:0006865">
    <property type="term" value="P:amino acid transport"/>
    <property type="evidence" value="ECO:0007669"/>
    <property type="project" value="TreeGrafter"/>
</dbReference>
<dbReference type="PANTHER" id="PTHR30614">
    <property type="entry name" value="MEMBRANE COMPONENT OF AMINO ACID ABC TRANSPORTER"/>
    <property type="match status" value="1"/>
</dbReference>